<dbReference type="InterPro" id="IPR036116">
    <property type="entry name" value="FN3_sf"/>
</dbReference>
<protein>
    <recommendedName>
        <fullName evidence="3 14">Prolactin receptor</fullName>
        <shortName evidence="14">PRL-R</shortName>
    </recommendedName>
</protein>
<evidence type="ECO:0000256" key="4">
    <source>
        <dbReference type="ARBA" id="ARBA00022692"/>
    </source>
</evidence>
<evidence type="ECO:0000256" key="10">
    <source>
        <dbReference type="ARBA" id="ARBA00023136"/>
    </source>
</evidence>
<evidence type="ECO:0000256" key="15">
    <source>
        <dbReference type="SAM" id="MobiDB-lite"/>
    </source>
</evidence>
<dbReference type="InterPro" id="IPR013783">
    <property type="entry name" value="Ig-like_fold"/>
</dbReference>
<organism evidence="17 18">
    <name type="scientific">Labrus bergylta</name>
    <name type="common">ballan wrasse</name>
    <dbReference type="NCBI Taxonomy" id="56723"/>
    <lineage>
        <taxon>Eukaryota</taxon>
        <taxon>Metazoa</taxon>
        <taxon>Chordata</taxon>
        <taxon>Craniata</taxon>
        <taxon>Vertebrata</taxon>
        <taxon>Euteleostomi</taxon>
        <taxon>Actinopterygii</taxon>
        <taxon>Neopterygii</taxon>
        <taxon>Teleostei</taxon>
        <taxon>Neoteleostei</taxon>
        <taxon>Acanthomorphata</taxon>
        <taxon>Eupercaria</taxon>
        <taxon>Labriformes</taxon>
        <taxon>Labridae</taxon>
        <taxon>Labrus</taxon>
    </lineage>
</organism>
<feature type="compositionally biased region" description="Basic and acidic residues" evidence="15">
    <location>
        <begin position="365"/>
        <end position="391"/>
    </location>
</feature>
<dbReference type="PANTHER" id="PTHR23036:SF86">
    <property type="entry name" value="PROLACTIN RECEPTOR"/>
    <property type="match status" value="1"/>
</dbReference>
<dbReference type="PANTHER" id="PTHR23036">
    <property type="entry name" value="CYTOKINE RECEPTOR"/>
    <property type="match status" value="1"/>
</dbReference>
<keyword evidence="11 14" id="KW-1015">Disulfide bond</keyword>
<comment type="domain">
    <text evidence="14">The WSXWS motif appears to be necessary for proper protein folding and thereby efficient intracellular transport and cell-surface receptor binding.</text>
</comment>
<evidence type="ECO:0000256" key="5">
    <source>
        <dbReference type="ARBA" id="ARBA00022723"/>
    </source>
</evidence>
<keyword evidence="18" id="KW-1185">Reference proteome</keyword>
<keyword evidence="5 14" id="KW-0479">Metal-binding</keyword>
<dbReference type="Pfam" id="PF09067">
    <property type="entry name" value="EpoR_lig-bind"/>
    <property type="match status" value="1"/>
</dbReference>
<evidence type="ECO:0000256" key="13">
    <source>
        <dbReference type="ARBA" id="ARBA00023180"/>
    </source>
</evidence>
<gene>
    <name evidence="14" type="primary">PRLR</name>
</gene>
<evidence type="ECO:0000256" key="1">
    <source>
        <dbReference type="ARBA" id="ARBA00004479"/>
    </source>
</evidence>
<dbReference type="GO" id="GO:0043235">
    <property type="term" value="C:receptor complex"/>
    <property type="evidence" value="ECO:0007669"/>
    <property type="project" value="TreeGrafter"/>
</dbReference>
<dbReference type="GeneTree" id="ENSGT00940000154851"/>
<feature type="chain" id="PRO_5018376958" description="Prolactin receptor" evidence="14">
    <location>
        <begin position="24"/>
        <end position="648"/>
    </location>
</feature>
<dbReference type="Gene3D" id="2.60.40.10">
    <property type="entry name" value="Immunoglobulins"/>
    <property type="match status" value="2"/>
</dbReference>
<dbReference type="FunFam" id="2.60.40.10:FF:000287">
    <property type="entry name" value="Prolactin receptor"/>
    <property type="match status" value="1"/>
</dbReference>
<keyword evidence="9 14" id="KW-1133">Transmembrane helix</keyword>
<dbReference type="SUPFAM" id="SSF49265">
    <property type="entry name" value="Fibronectin type III"/>
    <property type="match status" value="2"/>
</dbReference>
<keyword evidence="6 14" id="KW-0732">Signal</keyword>
<evidence type="ECO:0000256" key="8">
    <source>
        <dbReference type="ARBA" id="ARBA00022833"/>
    </source>
</evidence>
<keyword evidence="8 14" id="KW-0862">Zinc</keyword>
<dbReference type="InterPro" id="IPR050379">
    <property type="entry name" value="Type-I_Cytokine_Rcpt"/>
</dbReference>
<dbReference type="InterPro" id="IPR015152">
    <property type="entry name" value="Growth/epo_recpt_lig-bind"/>
</dbReference>
<evidence type="ECO:0000256" key="2">
    <source>
        <dbReference type="ARBA" id="ARBA00007885"/>
    </source>
</evidence>
<evidence type="ECO:0000256" key="11">
    <source>
        <dbReference type="ARBA" id="ARBA00023157"/>
    </source>
</evidence>
<dbReference type="SMART" id="SM00060">
    <property type="entry name" value="FN3"/>
    <property type="match status" value="2"/>
</dbReference>
<comment type="similarity">
    <text evidence="2 14">Belongs to the type I cytokine receptor family. Type 1 subfamily.</text>
</comment>
<dbReference type="GO" id="GO:0046872">
    <property type="term" value="F:metal ion binding"/>
    <property type="evidence" value="ECO:0007669"/>
    <property type="project" value="UniProtKB-KW"/>
</dbReference>
<dbReference type="GO" id="GO:0009897">
    <property type="term" value="C:external side of plasma membrane"/>
    <property type="evidence" value="ECO:0007669"/>
    <property type="project" value="TreeGrafter"/>
</dbReference>
<dbReference type="InterPro" id="IPR003528">
    <property type="entry name" value="Long_hematopoietin_rcpt_CS"/>
</dbReference>
<dbReference type="AlphaFoldDB" id="A0A3Q3FUQ2"/>
<dbReference type="CDD" id="cd00063">
    <property type="entry name" value="FN3"/>
    <property type="match status" value="1"/>
</dbReference>
<feature type="signal peptide" evidence="14">
    <location>
        <begin position="1"/>
        <end position="23"/>
    </location>
</feature>
<dbReference type="PROSITE" id="PS50853">
    <property type="entry name" value="FN3"/>
    <property type="match status" value="2"/>
</dbReference>
<comment type="subcellular location">
    <subcellularLocation>
        <location evidence="1 14">Membrane</location>
        <topology evidence="1 14">Single-pass type I membrane protein</topology>
    </subcellularLocation>
</comment>
<comment type="domain">
    <text evidence="14">The box 1 motif is required for JAK interaction and/or activation.</text>
</comment>
<evidence type="ECO:0000256" key="3">
    <source>
        <dbReference type="ARBA" id="ARBA00019818"/>
    </source>
</evidence>
<evidence type="ECO:0000256" key="6">
    <source>
        <dbReference type="ARBA" id="ARBA00022729"/>
    </source>
</evidence>
<feature type="domain" description="Fibronectin type-III" evidence="16">
    <location>
        <begin position="130"/>
        <end position="229"/>
    </location>
</feature>
<dbReference type="InParanoid" id="A0A3Q3FUQ2"/>
<dbReference type="GO" id="GO:0004896">
    <property type="term" value="F:cytokine receptor activity"/>
    <property type="evidence" value="ECO:0007669"/>
    <property type="project" value="InterPro"/>
</dbReference>
<dbReference type="InterPro" id="IPR003961">
    <property type="entry name" value="FN3_dom"/>
</dbReference>
<dbReference type="FunFam" id="2.60.40.10:FF:000358">
    <property type="entry name" value="Prolactin receptor"/>
    <property type="match status" value="1"/>
</dbReference>
<dbReference type="Proteomes" id="UP000261660">
    <property type="component" value="Unplaced"/>
</dbReference>
<keyword evidence="7" id="KW-0677">Repeat</keyword>
<dbReference type="Ensembl" id="ENSLBET00000024355.1">
    <property type="protein sequence ID" value="ENSLBEP00000023149.1"/>
    <property type="gene ID" value="ENSLBEG00000017756.1"/>
</dbReference>
<evidence type="ECO:0000313" key="17">
    <source>
        <dbReference type="Ensembl" id="ENSLBEP00000023149.1"/>
    </source>
</evidence>
<keyword evidence="13" id="KW-0325">Glycoprotein</keyword>
<feature type="domain" description="Fibronectin type-III" evidence="16">
    <location>
        <begin position="28"/>
        <end position="129"/>
    </location>
</feature>
<sequence length="648" mass="73486">MMKTSAEVNLLLLLLVFTLHVKGMRYSPPGKPALTRCRSPEKETFTCWWESGSDGGLPTTHALFYRKENSEAVYECPDYRTAGENSCFFNKNNTSIWVSYNITVVASNALGSTFSDPVDIDVVYIVKPNHPEMVTVTVLEDKGWPFLRVSWEPPHKADTRSGWITLIYELRVKLEEENDWEMHLAGQQKMFNIFSLRSGGTYLVQVRCKPDHGFWSEWSSTSYIKVPDYIQREKPMWVLITCFCAFIFLILTWLLHMNGHSLKDFILPPVPGPKIRGFDKQLLKNGKSDEIFSSLVVSGFPPTTSPNCEDLLVEYLEVYVPEEQELMEESKDLHDICLKSEGCTSDSDSGRGSCDSHTLLMDKFREAKEEKRQRDQEKSRTGTEDQRQQKDWEEEGLTYAYEDMVSPNISSGRVKTWPSLFSPLPQYSSSRHNQKSSLEKAKKHCFSDSLFPPGSTSFSLDQGGQTTMEAIRSSNREFSLRIKQPHLLHSHTQARCQLQAHSEVNISSIGCKQALGGLRSPAPHSAEYVEVQRVNEENTVLLQPVESGHGHIDGCSQLPLGKDYSRVQGVDRYNRLLLKGEVPQEGDCLYDYQDMTGDRTENCYTSSSVPSIQKPTACIHTVIMGHDEMVLAENGYIDTLTARTLPNY</sequence>
<accession>A0A3Q3FUQ2</accession>
<keyword evidence="10 14" id="KW-0472">Membrane</keyword>
<evidence type="ECO:0000256" key="9">
    <source>
        <dbReference type="ARBA" id="ARBA00022989"/>
    </source>
</evidence>
<dbReference type="GO" id="GO:0019955">
    <property type="term" value="F:cytokine binding"/>
    <property type="evidence" value="ECO:0007669"/>
    <property type="project" value="TreeGrafter"/>
</dbReference>
<keyword evidence="4 14" id="KW-0812">Transmembrane</keyword>
<evidence type="ECO:0000256" key="12">
    <source>
        <dbReference type="ARBA" id="ARBA00023170"/>
    </source>
</evidence>
<reference evidence="17" key="2">
    <citation type="submission" date="2025-09" db="UniProtKB">
        <authorList>
            <consortium name="Ensembl"/>
        </authorList>
    </citation>
    <scope>IDENTIFICATION</scope>
</reference>
<evidence type="ECO:0000256" key="7">
    <source>
        <dbReference type="ARBA" id="ARBA00022737"/>
    </source>
</evidence>
<dbReference type="STRING" id="56723.ENSLBEP00000023149"/>
<reference evidence="17" key="1">
    <citation type="submission" date="2025-08" db="UniProtKB">
        <authorList>
            <consortium name="Ensembl"/>
        </authorList>
    </citation>
    <scope>IDENTIFICATION</scope>
</reference>
<name>A0A3Q3FUQ2_9LABR</name>
<evidence type="ECO:0000256" key="14">
    <source>
        <dbReference type="RuleBase" id="RU365035"/>
    </source>
</evidence>
<dbReference type="PROSITE" id="PS01352">
    <property type="entry name" value="HEMATOPO_REC_L_F1"/>
    <property type="match status" value="1"/>
</dbReference>
<evidence type="ECO:0000259" key="16">
    <source>
        <dbReference type="PROSITE" id="PS50853"/>
    </source>
</evidence>
<comment type="function">
    <text evidence="14">This is a receptor for the anterior pituitary hormone prolactin.</text>
</comment>
<proteinExistence type="inferred from homology"/>
<dbReference type="OrthoDB" id="8858139at2759"/>
<keyword evidence="12 14" id="KW-0675">Receptor</keyword>
<feature type="transmembrane region" description="Helical" evidence="14">
    <location>
        <begin position="236"/>
        <end position="255"/>
    </location>
</feature>
<feature type="region of interest" description="Disordered" evidence="15">
    <location>
        <begin position="365"/>
        <end position="394"/>
    </location>
</feature>
<evidence type="ECO:0000313" key="18">
    <source>
        <dbReference type="Proteomes" id="UP000261660"/>
    </source>
</evidence>